<organism evidence="3 4">
    <name type="scientific">Pedobacter jejuensis</name>
    <dbReference type="NCBI Taxonomy" id="1268550"/>
    <lineage>
        <taxon>Bacteria</taxon>
        <taxon>Pseudomonadati</taxon>
        <taxon>Bacteroidota</taxon>
        <taxon>Sphingobacteriia</taxon>
        <taxon>Sphingobacteriales</taxon>
        <taxon>Sphingobacteriaceae</taxon>
        <taxon>Pedobacter</taxon>
    </lineage>
</organism>
<dbReference type="AlphaFoldDB" id="A0A3N0BQV5"/>
<evidence type="ECO:0000256" key="1">
    <source>
        <dbReference type="SAM" id="SignalP"/>
    </source>
</evidence>
<dbReference type="EMBL" id="RBEE01000042">
    <property type="protein sequence ID" value="RNL51002.1"/>
    <property type="molecule type" value="Genomic_DNA"/>
</dbReference>
<gene>
    <name evidence="3" type="ORF">D7004_14835</name>
</gene>
<comment type="caution">
    <text evidence="3">The sequence shown here is derived from an EMBL/GenBank/DDBJ whole genome shotgun (WGS) entry which is preliminary data.</text>
</comment>
<dbReference type="OrthoDB" id="1467485at2"/>
<dbReference type="Proteomes" id="UP000274046">
    <property type="component" value="Unassembled WGS sequence"/>
</dbReference>
<proteinExistence type="predicted"/>
<name>A0A3N0BQV5_9SPHI</name>
<dbReference type="RefSeq" id="WP_123206627.1">
    <property type="nucleotide sequence ID" value="NZ_RBEE01000042.1"/>
</dbReference>
<reference evidence="3 4" key="1">
    <citation type="submission" date="2018-10" db="EMBL/GenBank/DDBJ databases">
        <title>Genome sequencing of Pedobacter jejuensis TNB23.</title>
        <authorList>
            <person name="Cho Y.-J."/>
            <person name="Cho A."/>
            <person name="Kim O.-S."/>
        </authorList>
    </citation>
    <scope>NUCLEOTIDE SEQUENCE [LARGE SCALE GENOMIC DNA]</scope>
    <source>
        <strain evidence="3 4">TNB23</strain>
    </source>
</reference>
<feature type="domain" description="Outer membrane protein beta-barrel" evidence="2">
    <location>
        <begin position="54"/>
        <end position="242"/>
    </location>
</feature>
<keyword evidence="1" id="KW-0732">Signal</keyword>
<protein>
    <submittedName>
        <fullName evidence="3">PorT family protein</fullName>
    </submittedName>
</protein>
<sequence>MIKKLSIIFSLIALTTTAFSQNWGGGVDDEDFHFGFSFQYISTEYKILKNANWRRVAYETADGNSITYINDGGRQITQQLNAISSPPSAGFGLGFVVNRRISENFDIRATPSLIFSDRIIRYEYAAAPEPTPDVGTSITPPTYQTSIDKKVQATMFEIPLGLKIKSNRLNNFRAYWLGGAKYSMDIASKKKTFDEGETPINKLLKNKRNYLSYETGIGFDLYFEYFKMSPEIKISYSMSDILQHDNTVFANPIDKTKLRHFTFSLFFE</sequence>
<keyword evidence="4" id="KW-1185">Reference proteome</keyword>
<dbReference type="InterPro" id="IPR025665">
    <property type="entry name" value="Beta-barrel_OMP_2"/>
</dbReference>
<evidence type="ECO:0000313" key="4">
    <source>
        <dbReference type="Proteomes" id="UP000274046"/>
    </source>
</evidence>
<dbReference type="Pfam" id="PF13568">
    <property type="entry name" value="OMP_b-brl_2"/>
    <property type="match status" value="1"/>
</dbReference>
<evidence type="ECO:0000313" key="3">
    <source>
        <dbReference type="EMBL" id="RNL51002.1"/>
    </source>
</evidence>
<feature type="chain" id="PRO_5018294636" evidence="1">
    <location>
        <begin position="21"/>
        <end position="268"/>
    </location>
</feature>
<evidence type="ECO:0000259" key="2">
    <source>
        <dbReference type="Pfam" id="PF13568"/>
    </source>
</evidence>
<feature type="signal peptide" evidence="1">
    <location>
        <begin position="1"/>
        <end position="20"/>
    </location>
</feature>
<accession>A0A3N0BQV5</accession>